<dbReference type="EMBL" id="FONY01000001">
    <property type="protein sequence ID" value="SFE39358.1"/>
    <property type="molecule type" value="Genomic_DNA"/>
</dbReference>
<reference evidence="2 3" key="1">
    <citation type="submission" date="2016-10" db="EMBL/GenBank/DDBJ databases">
        <authorList>
            <person name="de Groot N.N."/>
        </authorList>
    </citation>
    <scope>NUCLEOTIDE SEQUENCE [LARGE SCALE GENOMIC DNA]</scope>
    <source>
        <strain>GEY</strain>
        <strain evidence="3">DSM 9560</strain>
    </source>
</reference>
<protein>
    <submittedName>
        <fullName evidence="2">Uncharacterized protein</fullName>
    </submittedName>
</protein>
<evidence type="ECO:0000313" key="2">
    <source>
        <dbReference type="EMBL" id="SFE39358.1"/>
    </source>
</evidence>
<evidence type="ECO:0000256" key="1">
    <source>
        <dbReference type="SAM" id="SignalP"/>
    </source>
</evidence>
<proteinExistence type="predicted"/>
<dbReference type="RefSeq" id="WP_091538192.1">
    <property type="nucleotide sequence ID" value="NZ_FONY01000001.1"/>
</dbReference>
<dbReference type="AlphaFoldDB" id="A0A1I2A720"/>
<organism evidence="2 3">
    <name type="scientific">Thermoflexibacter ruber</name>
    <dbReference type="NCBI Taxonomy" id="1003"/>
    <lineage>
        <taxon>Bacteria</taxon>
        <taxon>Pseudomonadati</taxon>
        <taxon>Bacteroidota</taxon>
        <taxon>Cytophagia</taxon>
        <taxon>Cytophagales</taxon>
        <taxon>Thermoflexibacteraceae</taxon>
        <taxon>Thermoflexibacter</taxon>
    </lineage>
</organism>
<gene>
    <name evidence="2" type="ORF">SAMN04488541_100143</name>
</gene>
<evidence type="ECO:0000313" key="3">
    <source>
        <dbReference type="Proteomes" id="UP000199513"/>
    </source>
</evidence>
<name>A0A1I2A720_9BACT</name>
<dbReference type="Proteomes" id="UP000199513">
    <property type="component" value="Unassembled WGS sequence"/>
</dbReference>
<feature type="chain" id="PRO_5011698627" evidence="1">
    <location>
        <begin position="24"/>
        <end position="152"/>
    </location>
</feature>
<feature type="signal peptide" evidence="1">
    <location>
        <begin position="1"/>
        <end position="23"/>
    </location>
</feature>
<keyword evidence="1" id="KW-0732">Signal</keyword>
<keyword evidence="3" id="KW-1185">Reference proteome</keyword>
<sequence>MKAKYLFVCVLVLSLISASYVEANVLPPRLKMSRAKVQYWNSSLEKWSGWPTEWSLFQEGNEPVFRITALGNSNPRFWVESWINGRYREFTVRYTDYDAQNDWFKYTVEDGSGDQICVVGSTLSYLSQNGWPSNKVQIYMWIYSASFAIVLE</sequence>
<accession>A0A1I2A720</accession>